<proteinExistence type="predicted"/>
<dbReference type="Proteomes" id="UP000239899">
    <property type="component" value="Unassembled WGS sequence"/>
</dbReference>
<gene>
    <name evidence="2" type="ORF">C2E21_3934</name>
</gene>
<dbReference type="EMBL" id="LHPG02000007">
    <property type="protein sequence ID" value="PRW57261.1"/>
    <property type="molecule type" value="Genomic_DNA"/>
</dbReference>
<comment type="caution">
    <text evidence="2">The sequence shown here is derived from an EMBL/GenBank/DDBJ whole genome shotgun (WGS) entry which is preliminary data.</text>
</comment>
<evidence type="ECO:0000313" key="2">
    <source>
        <dbReference type="EMBL" id="PRW57261.1"/>
    </source>
</evidence>
<evidence type="ECO:0000313" key="3">
    <source>
        <dbReference type="Proteomes" id="UP000239899"/>
    </source>
</evidence>
<keyword evidence="3" id="KW-1185">Reference proteome</keyword>
<organism evidence="2 3">
    <name type="scientific">Chlorella sorokiniana</name>
    <name type="common">Freshwater green alga</name>
    <dbReference type="NCBI Taxonomy" id="3076"/>
    <lineage>
        <taxon>Eukaryota</taxon>
        <taxon>Viridiplantae</taxon>
        <taxon>Chlorophyta</taxon>
        <taxon>core chlorophytes</taxon>
        <taxon>Trebouxiophyceae</taxon>
        <taxon>Chlorellales</taxon>
        <taxon>Chlorellaceae</taxon>
        <taxon>Chlorella clade</taxon>
        <taxon>Chlorella</taxon>
    </lineage>
</organism>
<protein>
    <submittedName>
        <fullName evidence="2">Uncharacterized protein</fullName>
    </submittedName>
</protein>
<dbReference type="OrthoDB" id="515748at2759"/>
<feature type="region of interest" description="Disordered" evidence="1">
    <location>
        <begin position="56"/>
        <end position="79"/>
    </location>
</feature>
<dbReference type="AlphaFoldDB" id="A0A2P6TT73"/>
<sequence length="244" mass="24732">MQAGLRPYVQDENALAGLHRAGGVKGGGLGGEAGGAKALGKATPGFPTMRKALGNITNRGGGLDENAPPGKTPAAGAAPRRALGDITNSSAAGSVQRAQLKAPVAAGLAPQQAVQPPAAAAAAAAAPADCADALAEGGVERCFGRGWQQLERERLAREDEESSRRLAALAAFPGRGLPNFFPLWGAVGMSQQQVLQKDALPSPPASPLAQRPPSAGLPDLSLPDTIDVALPDVPMSDSFLDDWD</sequence>
<reference evidence="2 3" key="1">
    <citation type="journal article" date="2018" name="Plant J.">
        <title>Genome sequences of Chlorella sorokiniana UTEX 1602 and Micractinium conductrix SAG 241.80: implications to maltose excretion by a green alga.</title>
        <authorList>
            <person name="Arriola M.B."/>
            <person name="Velmurugan N."/>
            <person name="Zhang Y."/>
            <person name="Plunkett M.H."/>
            <person name="Hondzo H."/>
            <person name="Barney B.M."/>
        </authorList>
    </citation>
    <scope>NUCLEOTIDE SEQUENCE [LARGE SCALE GENOMIC DNA]</scope>
    <source>
        <strain evidence="3">UTEX 1602</strain>
    </source>
</reference>
<evidence type="ECO:0000256" key="1">
    <source>
        <dbReference type="SAM" id="MobiDB-lite"/>
    </source>
</evidence>
<feature type="region of interest" description="Disordered" evidence="1">
    <location>
        <begin position="192"/>
        <end position="223"/>
    </location>
</feature>
<accession>A0A2P6TT73</accession>
<feature type="compositionally biased region" description="Low complexity" evidence="1">
    <location>
        <begin position="67"/>
        <end position="79"/>
    </location>
</feature>
<name>A0A2P6TT73_CHLSO</name>